<organism evidence="2 3">
    <name type="scientific">Nezara viridula</name>
    <name type="common">Southern green stink bug</name>
    <name type="synonym">Cimex viridulus</name>
    <dbReference type="NCBI Taxonomy" id="85310"/>
    <lineage>
        <taxon>Eukaryota</taxon>
        <taxon>Metazoa</taxon>
        <taxon>Ecdysozoa</taxon>
        <taxon>Arthropoda</taxon>
        <taxon>Hexapoda</taxon>
        <taxon>Insecta</taxon>
        <taxon>Pterygota</taxon>
        <taxon>Neoptera</taxon>
        <taxon>Paraneoptera</taxon>
        <taxon>Hemiptera</taxon>
        <taxon>Heteroptera</taxon>
        <taxon>Panheteroptera</taxon>
        <taxon>Pentatomomorpha</taxon>
        <taxon>Pentatomoidea</taxon>
        <taxon>Pentatomidae</taxon>
        <taxon>Pentatominae</taxon>
        <taxon>Nezara</taxon>
    </lineage>
</organism>
<dbReference type="AlphaFoldDB" id="A0A9P0HRK3"/>
<evidence type="ECO:0000313" key="3">
    <source>
        <dbReference type="Proteomes" id="UP001152798"/>
    </source>
</evidence>
<sequence length="208" mass="22907">MRYRDVILVWAIVTLRFVQIKTQDESETKKLDKDGLNEPKEGQTVMRKLVETVMRKLDEGDLNKPEETVVHKIVDGELDKPEETVMRKLDEGEPKILEELIGPDEIEKAKPAYRQLNILRGLADVSRNAFTGINLNAKSAITAGIANAITQTTGTIGANVISVLPGLAPVVVDVTGTINGTVDLGRMGTQNIWDTEGFLFNRTADLVP</sequence>
<name>A0A9P0HRK3_NEZVI</name>
<keyword evidence="3" id="KW-1185">Reference proteome</keyword>
<accession>A0A9P0HRK3</accession>
<protein>
    <recommendedName>
        <fullName evidence="4">Neuropeptide</fullName>
    </recommendedName>
</protein>
<evidence type="ECO:0000256" key="1">
    <source>
        <dbReference type="SAM" id="SignalP"/>
    </source>
</evidence>
<evidence type="ECO:0008006" key="4">
    <source>
        <dbReference type="Google" id="ProtNLM"/>
    </source>
</evidence>
<feature type="signal peptide" evidence="1">
    <location>
        <begin position="1"/>
        <end position="22"/>
    </location>
</feature>
<keyword evidence="1" id="KW-0732">Signal</keyword>
<evidence type="ECO:0000313" key="2">
    <source>
        <dbReference type="EMBL" id="CAH1406966.1"/>
    </source>
</evidence>
<feature type="chain" id="PRO_5040338723" description="Neuropeptide" evidence="1">
    <location>
        <begin position="23"/>
        <end position="208"/>
    </location>
</feature>
<reference evidence="2" key="1">
    <citation type="submission" date="2022-01" db="EMBL/GenBank/DDBJ databases">
        <authorList>
            <person name="King R."/>
        </authorList>
    </citation>
    <scope>NUCLEOTIDE SEQUENCE</scope>
</reference>
<dbReference type="Proteomes" id="UP001152798">
    <property type="component" value="Chromosome 7"/>
</dbReference>
<proteinExistence type="predicted"/>
<gene>
    <name evidence="2" type="ORF">NEZAVI_LOCUS14796</name>
</gene>
<dbReference type="EMBL" id="OV725083">
    <property type="protein sequence ID" value="CAH1406966.1"/>
    <property type="molecule type" value="Genomic_DNA"/>
</dbReference>